<comment type="caution">
    <text evidence="1">The sequence shown here is derived from an EMBL/GenBank/DDBJ whole genome shotgun (WGS) entry which is preliminary data.</text>
</comment>
<organism evidence="1 2">
    <name type="scientific">Nonomuraea thailandensis</name>
    <dbReference type="NCBI Taxonomy" id="1188745"/>
    <lineage>
        <taxon>Bacteria</taxon>
        <taxon>Bacillati</taxon>
        <taxon>Actinomycetota</taxon>
        <taxon>Actinomycetes</taxon>
        <taxon>Streptosporangiales</taxon>
        <taxon>Streptosporangiaceae</taxon>
        <taxon>Nonomuraea</taxon>
    </lineage>
</organism>
<dbReference type="AlphaFoldDB" id="A0A9X2GSH3"/>
<name>A0A9X2GSH3_9ACTN</name>
<dbReference type="EMBL" id="JAMZEB010000002">
    <property type="protein sequence ID" value="MCP2363057.1"/>
    <property type="molecule type" value="Genomic_DNA"/>
</dbReference>
<evidence type="ECO:0000313" key="1">
    <source>
        <dbReference type="EMBL" id="MCP2363057.1"/>
    </source>
</evidence>
<gene>
    <name evidence="1" type="ORF">HD597_010077</name>
</gene>
<keyword evidence="2" id="KW-1185">Reference proteome</keyword>
<protein>
    <submittedName>
        <fullName evidence="1">Uncharacterized protein</fullName>
    </submittedName>
</protein>
<proteinExistence type="predicted"/>
<sequence length="48" mass="5227">MTDEEAQLLADLDPCPQGCGRTTEDPYGGPCNACWAEVPMPGFDQWLP</sequence>
<dbReference type="RefSeq" id="WP_253754360.1">
    <property type="nucleotide sequence ID" value="NZ_BAABKA010000023.1"/>
</dbReference>
<dbReference type="Proteomes" id="UP001139648">
    <property type="component" value="Unassembled WGS sequence"/>
</dbReference>
<evidence type="ECO:0000313" key="2">
    <source>
        <dbReference type="Proteomes" id="UP001139648"/>
    </source>
</evidence>
<accession>A0A9X2GSH3</accession>
<reference evidence="1" key="1">
    <citation type="submission" date="2022-06" db="EMBL/GenBank/DDBJ databases">
        <title>Sequencing the genomes of 1000 actinobacteria strains.</title>
        <authorList>
            <person name="Klenk H.-P."/>
        </authorList>
    </citation>
    <scope>NUCLEOTIDE SEQUENCE</scope>
    <source>
        <strain evidence="1">DSM 46694</strain>
    </source>
</reference>